<evidence type="ECO:0000313" key="1">
    <source>
        <dbReference type="EMBL" id="QJC53053.1"/>
    </source>
</evidence>
<evidence type="ECO:0000313" key="2">
    <source>
        <dbReference type="Proteomes" id="UP000502136"/>
    </source>
</evidence>
<accession>A0A6H2H040</accession>
<gene>
    <name evidence="1" type="ORF">HGI30_16715</name>
</gene>
<dbReference type="EMBL" id="CP051428">
    <property type="protein sequence ID" value="QJC53053.1"/>
    <property type="molecule type" value="Genomic_DNA"/>
</dbReference>
<dbReference type="Proteomes" id="UP000502136">
    <property type="component" value="Chromosome"/>
</dbReference>
<dbReference type="InterPro" id="IPR046557">
    <property type="entry name" value="DUF6711"/>
</dbReference>
<dbReference type="RefSeq" id="WP_168908602.1">
    <property type="nucleotide sequence ID" value="NZ_CP051428.1"/>
</dbReference>
<dbReference type="KEGG" id="palr:HGI30_16715"/>
<protein>
    <recommendedName>
        <fullName evidence="3">Prophage protein</fullName>
    </recommendedName>
</protein>
<proteinExistence type="predicted"/>
<organism evidence="1 2">
    <name type="scientific">Paenibacillus albicereus</name>
    <dbReference type="NCBI Taxonomy" id="2726185"/>
    <lineage>
        <taxon>Bacteria</taxon>
        <taxon>Bacillati</taxon>
        <taxon>Bacillota</taxon>
        <taxon>Bacilli</taxon>
        <taxon>Bacillales</taxon>
        <taxon>Paenibacillaceae</taxon>
        <taxon>Paenibacillus</taxon>
    </lineage>
</organism>
<keyword evidence="2" id="KW-1185">Reference proteome</keyword>
<name>A0A6H2H040_9BACL</name>
<reference evidence="1 2" key="1">
    <citation type="submission" date="2020-04" db="EMBL/GenBank/DDBJ databases">
        <title>Novel Paenibacillus strain UniB2 isolated from commercial digestive syrup.</title>
        <authorList>
            <person name="Thorat V."/>
            <person name="Kirdat K."/>
            <person name="Tiwarekar B."/>
            <person name="Yadav A."/>
        </authorList>
    </citation>
    <scope>NUCLEOTIDE SEQUENCE [LARGE SCALE GENOMIC DNA]</scope>
    <source>
        <strain evidence="1 2">UniB2</strain>
    </source>
</reference>
<dbReference type="AlphaFoldDB" id="A0A6H2H040"/>
<evidence type="ECO:0008006" key="3">
    <source>
        <dbReference type="Google" id="ProtNLM"/>
    </source>
</evidence>
<sequence length="119" mass="13377">MDLKINDQPIAALPSEMTVELLDLDDAESTTRTADGTLNRDRVAVKRQIQMSWNALTMAQISALLKQMSGVFFQFRYPDPMAGVYTTKTMYVGNRPAPMAMEKNGVIYWNGLKVTLTEK</sequence>
<dbReference type="Pfam" id="PF20458">
    <property type="entry name" value="DUF6711"/>
    <property type="match status" value="1"/>
</dbReference>